<dbReference type="EMBL" id="HBUF01412645">
    <property type="protein sequence ID" value="CAG6739325.1"/>
    <property type="molecule type" value="Transcribed_RNA"/>
</dbReference>
<evidence type="ECO:0000256" key="3">
    <source>
        <dbReference type="ARBA" id="ARBA00022630"/>
    </source>
</evidence>
<dbReference type="InterPro" id="IPR006181">
    <property type="entry name" value="D-amino_acid_oxidase_CS"/>
</dbReference>
<name>A0A8D8S2T3_9HEMI</name>
<feature type="binding site" evidence="6">
    <location>
        <position position="224"/>
    </location>
    <ligand>
        <name>D-dopa</name>
        <dbReference type="ChEBI" id="CHEBI:149689"/>
    </ligand>
</feature>
<dbReference type="GO" id="GO:0005737">
    <property type="term" value="C:cytoplasm"/>
    <property type="evidence" value="ECO:0007669"/>
    <property type="project" value="TreeGrafter"/>
</dbReference>
<evidence type="ECO:0000256" key="2">
    <source>
        <dbReference type="ARBA" id="ARBA00006730"/>
    </source>
</evidence>
<evidence type="ECO:0000256" key="1">
    <source>
        <dbReference type="ARBA" id="ARBA00001974"/>
    </source>
</evidence>
<keyword evidence="4 6" id="KW-0274">FAD</keyword>
<feature type="binding site" evidence="6">
    <location>
        <begin position="305"/>
        <end position="310"/>
    </location>
    <ligand>
        <name>FAD</name>
        <dbReference type="ChEBI" id="CHEBI:57692"/>
    </ligand>
</feature>
<dbReference type="AlphaFoldDB" id="A0A8D8S2T3"/>
<dbReference type="Pfam" id="PF01266">
    <property type="entry name" value="DAO"/>
    <property type="match status" value="1"/>
</dbReference>
<reference evidence="8" key="1">
    <citation type="submission" date="2021-05" db="EMBL/GenBank/DDBJ databases">
        <authorList>
            <person name="Alioto T."/>
            <person name="Alioto T."/>
            <person name="Gomez Garrido J."/>
        </authorList>
    </citation>
    <scope>NUCLEOTIDE SEQUENCE</scope>
</reference>
<comment type="cofactor">
    <cofactor evidence="1 6">
        <name>FAD</name>
        <dbReference type="ChEBI" id="CHEBI:57692"/>
    </cofactor>
</comment>
<dbReference type="Gene3D" id="3.30.9.10">
    <property type="entry name" value="D-Amino Acid Oxidase, subunit A, domain 2"/>
    <property type="match status" value="1"/>
</dbReference>
<dbReference type="EMBL" id="HBUF01196867">
    <property type="protein sequence ID" value="CAG6660376.1"/>
    <property type="molecule type" value="Transcribed_RNA"/>
</dbReference>
<keyword evidence="5" id="KW-0560">Oxidoreductase</keyword>
<feature type="binding site" evidence="6">
    <location>
        <position position="280"/>
    </location>
    <ligand>
        <name>D-dopa</name>
        <dbReference type="ChEBI" id="CHEBI:149689"/>
    </ligand>
</feature>
<dbReference type="EMBL" id="HBUF01196869">
    <property type="protein sequence ID" value="CAG6660382.1"/>
    <property type="molecule type" value="Transcribed_RNA"/>
</dbReference>
<dbReference type="PIRSF" id="PIRSF000189">
    <property type="entry name" value="D-aa_oxidase"/>
    <property type="match status" value="1"/>
</dbReference>
<dbReference type="EMBL" id="HBUF01412647">
    <property type="protein sequence ID" value="CAG6739332.1"/>
    <property type="molecule type" value="Transcribed_RNA"/>
</dbReference>
<evidence type="ECO:0000256" key="5">
    <source>
        <dbReference type="ARBA" id="ARBA00023002"/>
    </source>
</evidence>
<dbReference type="Gene3D" id="3.40.50.720">
    <property type="entry name" value="NAD(P)-binding Rossmann-like Domain"/>
    <property type="match status" value="1"/>
</dbReference>
<evidence type="ECO:0000313" key="8">
    <source>
        <dbReference type="EMBL" id="CAG6660382.1"/>
    </source>
</evidence>
<dbReference type="InterPro" id="IPR023209">
    <property type="entry name" value="DAO"/>
</dbReference>
<evidence type="ECO:0000256" key="4">
    <source>
        <dbReference type="ARBA" id="ARBA00022827"/>
    </source>
</evidence>
<dbReference type="SUPFAM" id="SSF51971">
    <property type="entry name" value="Nucleotide-binding domain"/>
    <property type="match status" value="1"/>
</dbReference>
<proteinExistence type="inferred from homology"/>
<dbReference type="GO" id="GO:0003884">
    <property type="term" value="F:D-amino-acid oxidase activity"/>
    <property type="evidence" value="ECO:0007669"/>
    <property type="project" value="InterPro"/>
</dbReference>
<feature type="binding site" evidence="6">
    <location>
        <position position="306"/>
    </location>
    <ligand>
        <name>D-dopa</name>
        <dbReference type="ChEBI" id="CHEBI:149689"/>
    </ligand>
</feature>
<dbReference type="SUPFAM" id="SSF54373">
    <property type="entry name" value="FAD-linked reductases, C-terminal domain"/>
    <property type="match status" value="1"/>
</dbReference>
<feature type="binding site" evidence="6">
    <location>
        <begin position="45"/>
        <end position="46"/>
    </location>
    <ligand>
        <name>FAD</name>
        <dbReference type="ChEBI" id="CHEBI:57692"/>
    </ligand>
</feature>
<accession>A0A8D8S2T3</accession>
<feature type="binding site" evidence="6">
    <location>
        <position position="168"/>
    </location>
    <ligand>
        <name>FAD</name>
        <dbReference type="ChEBI" id="CHEBI:57692"/>
    </ligand>
</feature>
<evidence type="ECO:0000259" key="7">
    <source>
        <dbReference type="Pfam" id="PF01266"/>
    </source>
</evidence>
<dbReference type="PROSITE" id="PS00677">
    <property type="entry name" value="DAO"/>
    <property type="match status" value="1"/>
</dbReference>
<feature type="domain" description="FAD dependent oxidoreductase" evidence="7">
    <location>
        <begin position="8"/>
        <end position="321"/>
    </location>
</feature>
<dbReference type="EMBL" id="HBUF01196868">
    <property type="protein sequence ID" value="CAG6660379.1"/>
    <property type="molecule type" value="Transcribed_RNA"/>
</dbReference>
<dbReference type="GO" id="GO:0019478">
    <property type="term" value="P:D-amino acid catabolic process"/>
    <property type="evidence" value="ECO:0007669"/>
    <property type="project" value="TreeGrafter"/>
</dbReference>
<dbReference type="PANTHER" id="PTHR11530">
    <property type="entry name" value="D-AMINO ACID OXIDASE"/>
    <property type="match status" value="1"/>
</dbReference>
<protein>
    <submittedName>
        <fullName evidence="8">D-aspartate oxidase</fullName>
    </submittedName>
</protein>
<organism evidence="8">
    <name type="scientific">Cacopsylla melanoneura</name>
    <dbReference type="NCBI Taxonomy" id="428564"/>
    <lineage>
        <taxon>Eukaryota</taxon>
        <taxon>Metazoa</taxon>
        <taxon>Ecdysozoa</taxon>
        <taxon>Arthropoda</taxon>
        <taxon>Hexapoda</taxon>
        <taxon>Insecta</taxon>
        <taxon>Pterygota</taxon>
        <taxon>Neoptera</taxon>
        <taxon>Paraneoptera</taxon>
        <taxon>Hemiptera</taxon>
        <taxon>Sternorrhyncha</taxon>
        <taxon>Psylloidea</taxon>
        <taxon>Psyllidae</taxon>
        <taxon>Psyllinae</taxon>
        <taxon>Cacopsylla</taxon>
    </lineage>
</organism>
<dbReference type="GO" id="GO:0071949">
    <property type="term" value="F:FAD binding"/>
    <property type="evidence" value="ECO:0007669"/>
    <property type="project" value="InterPro"/>
</dbReference>
<dbReference type="InterPro" id="IPR006076">
    <property type="entry name" value="FAD-dep_OxRdtase"/>
</dbReference>
<feature type="binding site" evidence="6">
    <location>
        <position position="185"/>
    </location>
    <ligand>
        <name>FAD</name>
        <dbReference type="ChEBI" id="CHEBI:57692"/>
    </ligand>
</feature>
<keyword evidence="3" id="KW-0285">Flavoprotein</keyword>
<sequence>MDIKDLKLCIIGAGVVGLNTALELQAVYPSCNLTIIAKEFTINTTSHGAAGIFRPGISFSGPTDEVTLKWIEDSYHFYSKLLLEARAGVRLISGYNLSNISSDLTKNSAIENLVPVYRDATSQELFVGNKTFKYGSYSETLVIENSDFLPWAMKRVSSQGAKFKRGSVASLSDLGAQFDVVFNCTGLGAQALCKDRKLTPMKGQIIKVFAPWLSHFYYLDYDVYIIPHSNGSVTLGGVRHYDSYSLDINPHDTSAILERCYSLLPELEEAPVLYEWCGLRPHRSLVRVETEKIGKLNVIHNYGHGGYGVTTAPGTAKHAVRLCQELLQTMLLKAKL</sequence>
<dbReference type="PANTHER" id="PTHR11530:SF17">
    <property type="entry name" value="RE49860P"/>
    <property type="match status" value="1"/>
</dbReference>
<evidence type="ECO:0000256" key="6">
    <source>
        <dbReference type="PIRSR" id="PIRSR000189-1"/>
    </source>
</evidence>
<comment type="similarity">
    <text evidence="2">Belongs to the DAMOX/DASOX family.</text>
</comment>